<evidence type="ECO:0000256" key="2">
    <source>
        <dbReference type="SAM" id="Phobius"/>
    </source>
</evidence>
<evidence type="ECO:0000256" key="1">
    <source>
        <dbReference type="SAM" id="MobiDB-lite"/>
    </source>
</evidence>
<evidence type="ECO:0000313" key="4">
    <source>
        <dbReference type="Proteomes" id="UP000807306"/>
    </source>
</evidence>
<dbReference type="Proteomes" id="UP000807306">
    <property type="component" value="Unassembled WGS sequence"/>
</dbReference>
<protein>
    <submittedName>
        <fullName evidence="3">Uncharacterized protein</fullName>
    </submittedName>
</protein>
<sequence length="393" mass="42877">MAGRLHCTLKLQHSKLNKRTLNNTSSIMSIYSIGAYSGGTAFVGLGSILPPFQLSIGVPTLQQASITSVAIGTGFGIYAIYAGFFDGTVRVPKKIAQAQGYNATAFDFEAYEDVGVHWMNLPAGYFPQDIPAHVDDGNASVLLSALDSGYGECPFEEGVVSVKWMDYPAGYFPLNVPTFVDNGHESVLQSPLHPEPTVCAVDEAPVPVKWLEYTSEFVLSNMDLLVDDEIPFGYPTNMICSLDSEKIERAFFTLRNPPTRIHIHSTPVRSVVDTRLGSVHLFLALIITFTILGAAFITFETRYSNLVSAVLDDSDEPPIQQLDEQTIEPPKKKASEAALYKLGATPASRIGGSRHRNKKPKKISKSTKSTNTNDINDIEKHSFSVAPVLESLS</sequence>
<proteinExistence type="predicted"/>
<name>A0A9P6JWT8_9AGAR</name>
<comment type="caution">
    <text evidence="3">The sequence shown here is derived from an EMBL/GenBank/DDBJ whole genome shotgun (WGS) entry which is preliminary data.</text>
</comment>
<dbReference type="AlphaFoldDB" id="A0A9P6JWT8"/>
<keyword evidence="2" id="KW-1133">Transmembrane helix</keyword>
<feature type="transmembrane region" description="Helical" evidence="2">
    <location>
        <begin position="279"/>
        <end position="299"/>
    </location>
</feature>
<organism evidence="3 4">
    <name type="scientific">Crepidotus variabilis</name>
    <dbReference type="NCBI Taxonomy" id="179855"/>
    <lineage>
        <taxon>Eukaryota</taxon>
        <taxon>Fungi</taxon>
        <taxon>Dikarya</taxon>
        <taxon>Basidiomycota</taxon>
        <taxon>Agaricomycotina</taxon>
        <taxon>Agaricomycetes</taxon>
        <taxon>Agaricomycetidae</taxon>
        <taxon>Agaricales</taxon>
        <taxon>Agaricineae</taxon>
        <taxon>Crepidotaceae</taxon>
        <taxon>Crepidotus</taxon>
    </lineage>
</organism>
<keyword evidence="2" id="KW-0472">Membrane</keyword>
<feature type="transmembrane region" description="Helical" evidence="2">
    <location>
        <begin position="61"/>
        <end position="84"/>
    </location>
</feature>
<reference evidence="3" key="1">
    <citation type="submission" date="2020-11" db="EMBL/GenBank/DDBJ databases">
        <authorList>
            <consortium name="DOE Joint Genome Institute"/>
            <person name="Ahrendt S."/>
            <person name="Riley R."/>
            <person name="Andreopoulos W."/>
            <person name="Labutti K."/>
            <person name="Pangilinan J."/>
            <person name="Ruiz-Duenas F.J."/>
            <person name="Barrasa J.M."/>
            <person name="Sanchez-Garcia M."/>
            <person name="Camarero S."/>
            <person name="Miyauchi S."/>
            <person name="Serrano A."/>
            <person name="Linde D."/>
            <person name="Babiker R."/>
            <person name="Drula E."/>
            <person name="Ayuso-Fernandez I."/>
            <person name="Pacheco R."/>
            <person name="Padilla G."/>
            <person name="Ferreira P."/>
            <person name="Barriuso J."/>
            <person name="Kellner H."/>
            <person name="Castanera R."/>
            <person name="Alfaro M."/>
            <person name="Ramirez L."/>
            <person name="Pisabarro A.G."/>
            <person name="Kuo A."/>
            <person name="Tritt A."/>
            <person name="Lipzen A."/>
            <person name="He G."/>
            <person name="Yan M."/>
            <person name="Ng V."/>
            <person name="Cullen D."/>
            <person name="Martin F."/>
            <person name="Rosso M.-N."/>
            <person name="Henrissat B."/>
            <person name="Hibbett D."/>
            <person name="Martinez A.T."/>
            <person name="Grigoriev I.V."/>
        </authorList>
    </citation>
    <scope>NUCLEOTIDE SEQUENCE</scope>
    <source>
        <strain evidence="3">CBS 506.95</strain>
    </source>
</reference>
<evidence type="ECO:0000313" key="3">
    <source>
        <dbReference type="EMBL" id="KAF9535458.1"/>
    </source>
</evidence>
<keyword evidence="4" id="KW-1185">Reference proteome</keyword>
<accession>A0A9P6JWT8</accession>
<dbReference type="EMBL" id="MU157824">
    <property type="protein sequence ID" value="KAF9535458.1"/>
    <property type="molecule type" value="Genomic_DNA"/>
</dbReference>
<keyword evidence="2" id="KW-0812">Transmembrane</keyword>
<feature type="compositionally biased region" description="Basic residues" evidence="1">
    <location>
        <begin position="352"/>
        <end position="365"/>
    </location>
</feature>
<feature type="compositionally biased region" description="Low complexity" evidence="1">
    <location>
        <begin position="366"/>
        <end position="375"/>
    </location>
</feature>
<gene>
    <name evidence="3" type="ORF">CPB83DRAFT_878646</name>
</gene>
<feature type="region of interest" description="Disordered" evidence="1">
    <location>
        <begin position="343"/>
        <end position="378"/>
    </location>
</feature>
<feature type="transmembrane region" description="Helical" evidence="2">
    <location>
        <begin position="28"/>
        <end position="49"/>
    </location>
</feature>